<protein>
    <recommendedName>
        <fullName evidence="11">Kinesin-like protein</fullName>
    </recommendedName>
</protein>
<evidence type="ECO:0000313" key="16">
    <source>
        <dbReference type="Proteomes" id="UP000562682"/>
    </source>
</evidence>
<dbReference type="GO" id="GO:0005524">
    <property type="term" value="F:ATP binding"/>
    <property type="evidence" value="ECO:0007669"/>
    <property type="project" value="UniProtKB-UniRule"/>
</dbReference>
<evidence type="ECO:0000256" key="10">
    <source>
        <dbReference type="PROSITE-ProRule" id="PRU00283"/>
    </source>
</evidence>
<dbReference type="PROSITE" id="PS00411">
    <property type="entry name" value="KINESIN_MOTOR_1"/>
    <property type="match status" value="1"/>
</dbReference>
<dbReference type="Pfam" id="PF00225">
    <property type="entry name" value="Kinesin"/>
    <property type="match status" value="1"/>
</dbReference>
<feature type="compositionally biased region" description="Basic and acidic residues" evidence="13">
    <location>
        <begin position="68"/>
        <end position="79"/>
    </location>
</feature>
<evidence type="ECO:0000256" key="9">
    <source>
        <dbReference type="ARBA" id="ARBA00023212"/>
    </source>
</evidence>
<evidence type="ECO:0000256" key="6">
    <source>
        <dbReference type="ARBA" id="ARBA00022840"/>
    </source>
</evidence>
<evidence type="ECO:0000256" key="2">
    <source>
        <dbReference type="ARBA" id="ARBA00010899"/>
    </source>
</evidence>
<dbReference type="FunFam" id="3.40.850.10:FF:000065">
    <property type="entry name" value="Kinesin-like protein"/>
    <property type="match status" value="1"/>
</dbReference>
<feature type="coiled-coil region" evidence="12">
    <location>
        <begin position="217"/>
        <end position="458"/>
    </location>
</feature>
<keyword evidence="3" id="KW-0963">Cytoplasm</keyword>
<keyword evidence="9" id="KW-0206">Cytoskeleton</keyword>
<keyword evidence="16" id="KW-1185">Reference proteome</keyword>
<dbReference type="SMART" id="SM00129">
    <property type="entry name" value="KISc"/>
    <property type="match status" value="1"/>
</dbReference>
<keyword evidence="8 10" id="KW-0505">Motor protein</keyword>
<dbReference type="GO" id="GO:0007018">
    <property type="term" value="P:microtubule-based movement"/>
    <property type="evidence" value="ECO:0007669"/>
    <property type="project" value="InterPro"/>
</dbReference>
<keyword evidence="7 12" id="KW-0175">Coiled coil</keyword>
<evidence type="ECO:0000256" key="13">
    <source>
        <dbReference type="SAM" id="MobiDB-lite"/>
    </source>
</evidence>
<dbReference type="InterPro" id="IPR001752">
    <property type="entry name" value="Kinesin_motor_dom"/>
</dbReference>
<comment type="subcellular location">
    <subcellularLocation>
        <location evidence="1">Cytoplasm</location>
        <location evidence="1">Cytoskeleton</location>
    </subcellularLocation>
</comment>
<organism evidence="15 16">
    <name type="scientific">Fusarium denticulatum</name>
    <dbReference type="NCBI Taxonomy" id="48507"/>
    <lineage>
        <taxon>Eukaryota</taxon>
        <taxon>Fungi</taxon>
        <taxon>Dikarya</taxon>
        <taxon>Ascomycota</taxon>
        <taxon>Pezizomycotina</taxon>
        <taxon>Sordariomycetes</taxon>
        <taxon>Hypocreomycetidae</taxon>
        <taxon>Hypocreales</taxon>
        <taxon>Nectriaceae</taxon>
        <taxon>Fusarium</taxon>
        <taxon>Fusarium fujikuroi species complex</taxon>
    </lineage>
</organism>
<dbReference type="InterPro" id="IPR019821">
    <property type="entry name" value="Kinesin_motor_CS"/>
</dbReference>
<keyword evidence="4 11" id="KW-0493">Microtubule</keyword>
<dbReference type="PANTHER" id="PTHR47972">
    <property type="entry name" value="KINESIN-LIKE PROTEIN KLP-3"/>
    <property type="match status" value="1"/>
</dbReference>
<gene>
    <name evidence="15" type="ORF">FDENT_6153</name>
</gene>
<dbReference type="Proteomes" id="UP000562682">
    <property type="component" value="Unassembled WGS sequence"/>
</dbReference>
<dbReference type="PROSITE" id="PS50067">
    <property type="entry name" value="KINESIN_MOTOR_2"/>
    <property type="match status" value="1"/>
</dbReference>
<keyword evidence="6 10" id="KW-0067">ATP-binding</keyword>
<feature type="compositionally biased region" description="Polar residues" evidence="13">
    <location>
        <begin position="1"/>
        <end position="12"/>
    </location>
</feature>
<evidence type="ECO:0000256" key="12">
    <source>
        <dbReference type="SAM" id="Coils"/>
    </source>
</evidence>
<dbReference type="GO" id="GO:0090307">
    <property type="term" value="P:mitotic spindle assembly"/>
    <property type="evidence" value="ECO:0007669"/>
    <property type="project" value="UniProtKB-ARBA"/>
</dbReference>
<dbReference type="Gene3D" id="3.40.850.10">
    <property type="entry name" value="Kinesin motor domain"/>
    <property type="match status" value="1"/>
</dbReference>
<feature type="region of interest" description="Disordered" evidence="13">
    <location>
        <begin position="137"/>
        <end position="177"/>
    </location>
</feature>
<dbReference type="PANTHER" id="PTHR47972:SF45">
    <property type="entry name" value="PROTEIN CLARET SEGREGATIONAL"/>
    <property type="match status" value="1"/>
</dbReference>
<evidence type="ECO:0000256" key="4">
    <source>
        <dbReference type="ARBA" id="ARBA00022701"/>
    </source>
</evidence>
<evidence type="ECO:0000256" key="8">
    <source>
        <dbReference type="ARBA" id="ARBA00023175"/>
    </source>
</evidence>
<feature type="domain" description="Kinesin motor" evidence="14">
    <location>
        <begin position="472"/>
        <end position="802"/>
    </location>
</feature>
<dbReference type="GO" id="GO:0008017">
    <property type="term" value="F:microtubule binding"/>
    <property type="evidence" value="ECO:0007669"/>
    <property type="project" value="InterPro"/>
</dbReference>
<dbReference type="AlphaFoldDB" id="A0A8H5X957"/>
<keyword evidence="5 10" id="KW-0547">Nucleotide-binding</keyword>
<evidence type="ECO:0000256" key="1">
    <source>
        <dbReference type="ARBA" id="ARBA00004245"/>
    </source>
</evidence>
<evidence type="ECO:0000256" key="11">
    <source>
        <dbReference type="RuleBase" id="RU000394"/>
    </source>
</evidence>
<dbReference type="EMBL" id="JAAOAK010000161">
    <property type="protein sequence ID" value="KAF5685639.1"/>
    <property type="molecule type" value="Genomic_DNA"/>
</dbReference>
<evidence type="ECO:0000256" key="3">
    <source>
        <dbReference type="ARBA" id="ARBA00022490"/>
    </source>
</evidence>
<accession>A0A8H5X957</accession>
<name>A0A8H5X957_9HYPO</name>
<feature type="compositionally biased region" description="Polar residues" evidence="13">
    <location>
        <begin position="110"/>
        <end position="124"/>
    </location>
</feature>
<feature type="binding site" evidence="10">
    <location>
        <begin position="563"/>
        <end position="570"/>
    </location>
    <ligand>
        <name>ATP</name>
        <dbReference type="ChEBI" id="CHEBI:30616"/>
    </ligand>
</feature>
<dbReference type="InterPro" id="IPR027640">
    <property type="entry name" value="Kinesin-like_fam"/>
</dbReference>
<comment type="caution">
    <text evidence="15">The sequence shown here is derived from an EMBL/GenBank/DDBJ whole genome shotgun (WGS) entry which is preliminary data.</text>
</comment>
<evidence type="ECO:0000256" key="5">
    <source>
        <dbReference type="ARBA" id="ARBA00022741"/>
    </source>
</evidence>
<dbReference type="InterPro" id="IPR036961">
    <property type="entry name" value="Kinesin_motor_dom_sf"/>
</dbReference>
<dbReference type="PRINTS" id="PR00380">
    <property type="entry name" value="KINESINHEAVY"/>
</dbReference>
<feature type="region of interest" description="Disordered" evidence="13">
    <location>
        <begin position="1"/>
        <end position="124"/>
    </location>
</feature>
<dbReference type="GO" id="GO:0005874">
    <property type="term" value="C:microtubule"/>
    <property type="evidence" value="ECO:0007669"/>
    <property type="project" value="UniProtKB-KW"/>
</dbReference>
<sequence>MEENPTFRSSKISRLPAPSMSMSIGAGGAGLTEWSESQHNARIASTASSLSALKNLKREIPQPASQSDPKRKPLSDRALEYPSKPTSHVPAATGIRSSMRPQSLAGMSSGLKQPSATQSRYGASSNVFSRNQAARNGAPTATSRINGVNGVNGVNARPGHARSKSQAPRPRTAHALREEDRYEAPTNNAWDVDGRVVDMESQFKELKEMVNTTLSERKGQDDALELAKKRVQELEGDREKLDLRNDALKSDLDAAREEGRQIRHEMEKQKWEYQRQVDDLERKHREKIDDMSRQHRTAVDELRRELDRLKEQETKDHEQKIESLTRMYHQELAEERQKKDREIQELRLRMGNEHQDMGMAIQKKDRELQEVNSQVEGLRGDLERERTLKNSLQTNIAELSAANTTLEAKINSLKSHVEFLESDSKAQSDSFASMEARLQEALRIAEEAQHKLIKEETERRVLFNKYQELKGNIRVMCRVRPALGNGEGEEAKMLFPDDKTSAEIVLAGPEEKSSLGQITRKNYPFEFDRVFVPGTQNQEIFGEISQLVQSALDGYNVCIFCYGQTGSGKTHTMSSNDGMIPRATHMIYDTITKLKEKSWEYTMEGSFVEVYNEELNDLLTPNERSAKRLEIRHDEARKQTTITNCTSVRLDSPSSVETMLEEAQNNRSVAATKANERSSRSHSIFILKLIGENSATGERCEGTLNLVDLAGSERLKHSQAEGDRMKETQNINKSLSCLGDVIEALGRGSGHIPYRNSKLTHLLQYSLGGNSKTLMFVMVSPLEQHLKETLTSLRFATKVHNTHIGTAKATKKVRDST</sequence>
<comment type="similarity">
    <text evidence="2">Belongs to the TRAFAC class myosin-kinesin ATPase superfamily. Kinesin family. KIN-14 subfamily.</text>
</comment>
<evidence type="ECO:0000259" key="14">
    <source>
        <dbReference type="PROSITE" id="PS50067"/>
    </source>
</evidence>
<dbReference type="CDD" id="cd01366">
    <property type="entry name" value="KISc_C_terminal"/>
    <property type="match status" value="1"/>
</dbReference>
<evidence type="ECO:0000313" key="15">
    <source>
        <dbReference type="EMBL" id="KAF5685639.1"/>
    </source>
</evidence>
<feature type="compositionally biased region" description="Low complexity" evidence="13">
    <location>
        <begin position="146"/>
        <end position="155"/>
    </location>
</feature>
<feature type="compositionally biased region" description="Polar residues" evidence="13">
    <location>
        <begin position="34"/>
        <end position="52"/>
    </location>
</feature>
<dbReference type="InterPro" id="IPR027417">
    <property type="entry name" value="P-loop_NTPase"/>
</dbReference>
<dbReference type="SUPFAM" id="SSF52540">
    <property type="entry name" value="P-loop containing nucleoside triphosphate hydrolases"/>
    <property type="match status" value="1"/>
</dbReference>
<evidence type="ECO:0000256" key="7">
    <source>
        <dbReference type="ARBA" id="ARBA00023054"/>
    </source>
</evidence>
<reference evidence="15 16" key="1">
    <citation type="submission" date="2020-05" db="EMBL/GenBank/DDBJ databases">
        <title>Identification and distribution of gene clusters putatively required for synthesis of sphingolipid metabolism inhibitors in phylogenetically diverse species of the filamentous fungus Fusarium.</title>
        <authorList>
            <person name="Kim H.-S."/>
            <person name="Busman M."/>
            <person name="Brown D.W."/>
            <person name="Divon H."/>
            <person name="Uhlig S."/>
            <person name="Proctor R.H."/>
        </authorList>
    </citation>
    <scope>NUCLEOTIDE SEQUENCE [LARGE SCALE GENOMIC DNA]</scope>
    <source>
        <strain evidence="15 16">NRRL 25311</strain>
    </source>
</reference>
<dbReference type="GO" id="GO:0008569">
    <property type="term" value="F:minus-end-directed microtubule motor activity"/>
    <property type="evidence" value="ECO:0007669"/>
    <property type="project" value="UniProtKB-ARBA"/>
</dbReference>
<proteinExistence type="inferred from homology"/>